<evidence type="ECO:0000313" key="10">
    <source>
        <dbReference type="Proteomes" id="UP000190080"/>
    </source>
</evidence>
<dbReference type="OrthoDB" id="9792889at2"/>
<evidence type="ECO:0000313" key="9">
    <source>
        <dbReference type="EMBL" id="OPJ63055.1"/>
    </source>
</evidence>
<dbReference type="AlphaFoldDB" id="A0A1V4ITC8"/>
<gene>
    <name evidence="9" type="primary">hmuU</name>
    <name evidence="9" type="ORF">CLORY_14210</name>
</gene>
<dbReference type="GO" id="GO:0022857">
    <property type="term" value="F:transmembrane transporter activity"/>
    <property type="evidence" value="ECO:0007669"/>
    <property type="project" value="InterPro"/>
</dbReference>
<dbReference type="PANTHER" id="PTHR30472:SF25">
    <property type="entry name" value="ABC TRANSPORTER PERMEASE PROTEIN MJ0876-RELATED"/>
    <property type="match status" value="1"/>
</dbReference>
<dbReference type="FunFam" id="1.10.3470.10:FF:000001">
    <property type="entry name" value="Vitamin B12 ABC transporter permease BtuC"/>
    <property type="match status" value="1"/>
</dbReference>
<feature type="transmembrane region" description="Helical" evidence="8">
    <location>
        <begin position="160"/>
        <end position="181"/>
    </location>
</feature>
<feature type="transmembrane region" description="Helical" evidence="8">
    <location>
        <begin position="7"/>
        <end position="28"/>
    </location>
</feature>
<accession>A0A1V4ITC8</accession>
<keyword evidence="10" id="KW-1185">Reference proteome</keyword>
<sequence length="342" mass="36531">MKKKRVGLFIIMIIAYVFILGLSISLGAADISIKDAFYTLFKAIPFIGNMLHAKIPYTMTVIIFKVRMPRIIMASIVGMGLAVVGTSFQAVFKNPMADPYILGISSGAALGAAIGIVLHIGGNQWQVSTITIFAFLGAVLTTLLVYNIAKVGRSLPVTKLLLSGIAVNFMISSIISIIMVFSREELQQIVFWSMGSFNAASANEIAMAAPFIIIGTLITLIFSRDLNIMLTGEETAKTLGVNIEHVKKLIIIISSLMVAAAVAFCGIIGFVGLIIPHILRLILGPDNKTLILFSALGGAIFLLLADTLARTVAAPAELPVGAITALLGSPYFLYLLSKNRKG</sequence>
<evidence type="ECO:0000256" key="7">
    <source>
        <dbReference type="ARBA" id="ARBA00023136"/>
    </source>
</evidence>
<keyword evidence="3" id="KW-0813">Transport</keyword>
<name>A0A1V4ITC8_9CLOT</name>
<evidence type="ECO:0000256" key="1">
    <source>
        <dbReference type="ARBA" id="ARBA00004651"/>
    </source>
</evidence>
<dbReference type="RefSeq" id="WP_079422832.1">
    <property type="nucleotide sequence ID" value="NZ_MZGV01000011.1"/>
</dbReference>
<dbReference type="InterPro" id="IPR037294">
    <property type="entry name" value="ABC_BtuC-like"/>
</dbReference>
<evidence type="ECO:0000256" key="2">
    <source>
        <dbReference type="ARBA" id="ARBA00007935"/>
    </source>
</evidence>
<feature type="transmembrane region" description="Helical" evidence="8">
    <location>
        <begin position="71"/>
        <end position="88"/>
    </location>
</feature>
<feature type="transmembrane region" description="Helical" evidence="8">
    <location>
        <begin position="318"/>
        <end position="336"/>
    </location>
</feature>
<reference evidence="9 10" key="1">
    <citation type="submission" date="2017-03" db="EMBL/GenBank/DDBJ databases">
        <title>Genome sequence of Clostridium oryzae DSM 28571.</title>
        <authorList>
            <person name="Poehlein A."/>
            <person name="Daniel R."/>
        </authorList>
    </citation>
    <scope>NUCLEOTIDE SEQUENCE [LARGE SCALE GENOMIC DNA]</scope>
    <source>
        <strain evidence="9 10">DSM 28571</strain>
    </source>
</reference>
<keyword evidence="5 8" id="KW-0812">Transmembrane</keyword>
<dbReference type="InterPro" id="IPR000522">
    <property type="entry name" value="ABC_transptr_permease_BtuC"/>
</dbReference>
<dbReference type="Gene3D" id="1.10.3470.10">
    <property type="entry name" value="ABC transporter involved in vitamin B12 uptake, BtuC"/>
    <property type="match status" value="1"/>
</dbReference>
<organism evidence="9 10">
    <name type="scientific">Clostridium oryzae</name>
    <dbReference type="NCBI Taxonomy" id="1450648"/>
    <lineage>
        <taxon>Bacteria</taxon>
        <taxon>Bacillati</taxon>
        <taxon>Bacillota</taxon>
        <taxon>Clostridia</taxon>
        <taxon>Eubacteriales</taxon>
        <taxon>Clostridiaceae</taxon>
        <taxon>Clostridium</taxon>
    </lineage>
</organism>
<feature type="transmembrane region" description="Helical" evidence="8">
    <location>
        <begin position="40"/>
        <end position="64"/>
    </location>
</feature>
<evidence type="ECO:0000256" key="5">
    <source>
        <dbReference type="ARBA" id="ARBA00022692"/>
    </source>
</evidence>
<dbReference type="GO" id="GO:0033214">
    <property type="term" value="P:siderophore-iron import into cell"/>
    <property type="evidence" value="ECO:0007669"/>
    <property type="project" value="TreeGrafter"/>
</dbReference>
<feature type="transmembrane region" description="Helical" evidence="8">
    <location>
        <begin position="202"/>
        <end position="222"/>
    </location>
</feature>
<feature type="transmembrane region" description="Helical" evidence="8">
    <location>
        <begin position="249"/>
        <end position="278"/>
    </location>
</feature>
<feature type="transmembrane region" description="Helical" evidence="8">
    <location>
        <begin position="100"/>
        <end position="120"/>
    </location>
</feature>
<evidence type="ECO:0000256" key="6">
    <source>
        <dbReference type="ARBA" id="ARBA00022989"/>
    </source>
</evidence>
<comment type="caution">
    <text evidence="9">The sequence shown here is derived from an EMBL/GenBank/DDBJ whole genome shotgun (WGS) entry which is preliminary data.</text>
</comment>
<evidence type="ECO:0000256" key="4">
    <source>
        <dbReference type="ARBA" id="ARBA00022475"/>
    </source>
</evidence>
<dbReference type="PANTHER" id="PTHR30472">
    <property type="entry name" value="FERRIC ENTEROBACTIN TRANSPORT SYSTEM PERMEASE PROTEIN"/>
    <property type="match status" value="1"/>
</dbReference>
<dbReference type="CDD" id="cd06550">
    <property type="entry name" value="TM_ABC_iron-siderophores_like"/>
    <property type="match status" value="1"/>
</dbReference>
<dbReference type="EMBL" id="MZGV01000011">
    <property type="protein sequence ID" value="OPJ63055.1"/>
    <property type="molecule type" value="Genomic_DNA"/>
</dbReference>
<comment type="similarity">
    <text evidence="2">Belongs to the binding-protein-dependent transport system permease family. FecCD subfamily.</text>
</comment>
<feature type="transmembrane region" description="Helical" evidence="8">
    <location>
        <begin position="127"/>
        <end position="148"/>
    </location>
</feature>
<keyword evidence="7 8" id="KW-0472">Membrane</keyword>
<keyword evidence="6 8" id="KW-1133">Transmembrane helix</keyword>
<keyword evidence="4" id="KW-1003">Cell membrane</keyword>
<dbReference type="STRING" id="1450648.CLORY_14210"/>
<evidence type="ECO:0000256" key="8">
    <source>
        <dbReference type="SAM" id="Phobius"/>
    </source>
</evidence>
<feature type="transmembrane region" description="Helical" evidence="8">
    <location>
        <begin position="290"/>
        <end position="312"/>
    </location>
</feature>
<evidence type="ECO:0000256" key="3">
    <source>
        <dbReference type="ARBA" id="ARBA00022448"/>
    </source>
</evidence>
<dbReference type="Pfam" id="PF01032">
    <property type="entry name" value="FecCD"/>
    <property type="match status" value="1"/>
</dbReference>
<dbReference type="SUPFAM" id="SSF81345">
    <property type="entry name" value="ABC transporter involved in vitamin B12 uptake, BtuC"/>
    <property type="match status" value="1"/>
</dbReference>
<dbReference type="GO" id="GO:0005886">
    <property type="term" value="C:plasma membrane"/>
    <property type="evidence" value="ECO:0007669"/>
    <property type="project" value="UniProtKB-SubCell"/>
</dbReference>
<comment type="subcellular location">
    <subcellularLocation>
        <location evidence="1">Cell membrane</location>
        <topology evidence="1">Multi-pass membrane protein</topology>
    </subcellularLocation>
</comment>
<dbReference type="Proteomes" id="UP000190080">
    <property type="component" value="Unassembled WGS sequence"/>
</dbReference>
<proteinExistence type="inferred from homology"/>
<protein>
    <submittedName>
        <fullName evidence="9">Hemin transport system permease protein HmuU</fullName>
    </submittedName>
</protein>